<dbReference type="EMBL" id="JARAOX010000184">
    <property type="protein sequence ID" value="MDD9783703.1"/>
    <property type="molecule type" value="Genomic_DNA"/>
</dbReference>
<evidence type="ECO:0000313" key="6">
    <source>
        <dbReference type="Proteomes" id="UP001213771"/>
    </source>
</evidence>
<dbReference type="PROSITE" id="PS50995">
    <property type="entry name" value="HTH_MARR_2"/>
    <property type="match status" value="1"/>
</dbReference>
<proteinExistence type="predicted"/>
<name>A0ABD4WTY1_PRIMG</name>
<evidence type="ECO:0000313" key="5">
    <source>
        <dbReference type="EMBL" id="MDD9783703.1"/>
    </source>
</evidence>
<gene>
    <name evidence="5" type="ORF">PVE99_15095</name>
</gene>
<dbReference type="SMART" id="SM00347">
    <property type="entry name" value="HTH_MARR"/>
    <property type="match status" value="1"/>
</dbReference>
<dbReference type="GO" id="GO:0006355">
    <property type="term" value="P:regulation of DNA-templated transcription"/>
    <property type="evidence" value="ECO:0007669"/>
    <property type="project" value="UniProtKB-ARBA"/>
</dbReference>
<dbReference type="PANTHER" id="PTHR33164">
    <property type="entry name" value="TRANSCRIPTIONAL REGULATOR, MARR FAMILY"/>
    <property type="match status" value="1"/>
</dbReference>
<dbReference type="InterPro" id="IPR000835">
    <property type="entry name" value="HTH_MarR-typ"/>
</dbReference>
<dbReference type="Pfam" id="PF22381">
    <property type="entry name" value="Staph_reg_Sar_Rot"/>
    <property type="match status" value="1"/>
</dbReference>
<evidence type="ECO:0000256" key="3">
    <source>
        <dbReference type="ARBA" id="ARBA00023163"/>
    </source>
</evidence>
<keyword evidence="1" id="KW-0805">Transcription regulation</keyword>
<protein>
    <recommendedName>
        <fullName evidence="4">HTH marR-type domain-containing protein</fullName>
    </recommendedName>
</protein>
<dbReference type="SUPFAM" id="SSF46785">
    <property type="entry name" value="Winged helix' DNA-binding domain"/>
    <property type="match status" value="1"/>
</dbReference>
<dbReference type="InterPro" id="IPR036390">
    <property type="entry name" value="WH_DNA-bd_sf"/>
</dbReference>
<dbReference type="GO" id="GO:0003677">
    <property type="term" value="F:DNA binding"/>
    <property type="evidence" value="ECO:0007669"/>
    <property type="project" value="UniProtKB-KW"/>
</dbReference>
<accession>A0ABD4WTY1</accession>
<keyword evidence="2" id="KW-0238">DNA-binding</keyword>
<evidence type="ECO:0000256" key="1">
    <source>
        <dbReference type="ARBA" id="ARBA00023015"/>
    </source>
</evidence>
<evidence type="ECO:0000259" key="4">
    <source>
        <dbReference type="PROSITE" id="PS50995"/>
    </source>
</evidence>
<dbReference type="RefSeq" id="WP_057274796.1">
    <property type="nucleotide sequence ID" value="NZ_JACYVS010000002.1"/>
</dbReference>
<dbReference type="Proteomes" id="UP001213771">
    <property type="component" value="Unassembled WGS sequence"/>
</dbReference>
<dbReference type="InterPro" id="IPR055166">
    <property type="entry name" value="Transc_reg_Sar_Rot_HTH"/>
</dbReference>
<dbReference type="InterPro" id="IPR039422">
    <property type="entry name" value="MarR/SlyA-like"/>
</dbReference>
<reference evidence="5 6" key="1">
    <citation type="submission" date="2023-02" db="EMBL/GenBank/DDBJ databases">
        <authorList>
            <person name="Olszewska D."/>
        </authorList>
    </citation>
    <scope>NUCLEOTIDE SEQUENCE [LARGE SCALE GENOMIC DNA]</scope>
    <source>
        <strain evidence="5 6">FDU301</strain>
    </source>
</reference>
<dbReference type="Gene3D" id="1.10.10.10">
    <property type="entry name" value="Winged helix-like DNA-binding domain superfamily/Winged helix DNA-binding domain"/>
    <property type="match status" value="1"/>
</dbReference>
<dbReference type="PANTHER" id="PTHR33164:SF43">
    <property type="entry name" value="HTH-TYPE TRANSCRIPTIONAL REPRESSOR YETL"/>
    <property type="match status" value="1"/>
</dbReference>
<keyword evidence="3" id="KW-0804">Transcription</keyword>
<sequence>MNDTDELRYLIQCVQREGTKKFGALLKKELDITPSQSEVIMVLSEYEPLSLVELGNLLLCESKSPSRLVKRLVDRDAVFQSQSIEDSRKIVLHLTKHGRSLVPKIREIENLFNNEIEKNLSNIISIKELNSILSSQIINTDSEKKLLSRKLNH</sequence>
<organism evidence="5 6">
    <name type="scientific">Priestia megaterium</name>
    <name type="common">Bacillus megaterium</name>
    <dbReference type="NCBI Taxonomy" id="1404"/>
    <lineage>
        <taxon>Bacteria</taxon>
        <taxon>Bacillati</taxon>
        <taxon>Bacillota</taxon>
        <taxon>Bacilli</taxon>
        <taxon>Bacillales</taxon>
        <taxon>Bacillaceae</taxon>
        <taxon>Priestia</taxon>
    </lineage>
</organism>
<dbReference type="AlphaFoldDB" id="A0ABD4WTY1"/>
<feature type="domain" description="HTH marR-type" evidence="4">
    <location>
        <begin position="4"/>
        <end position="138"/>
    </location>
</feature>
<evidence type="ECO:0000256" key="2">
    <source>
        <dbReference type="ARBA" id="ARBA00023125"/>
    </source>
</evidence>
<comment type="caution">
    <text evidence="5">The sequence shown here is derived from an EMBL/GenBank/DDBJ whole genome shotgun (WGS) entry which is preliminary data.</text>
</comment>
<dbReference type="InterPro" id="IPR036388">
    <property type="entry name" value="WH-like_DNA-bd_sf"/>
</dbReference>